<comment type="catalytic activity">
    <reaction evidence="3">
        <text>a phosphate monoester + H2O = an alcohol + phosphate</text>
        <dbReference type="Rhea" id="RHEA:15017"/>
        <dbReference type="ChEBI" id="CHEBI:15377"/>
        <dbReference type="ChEBI" id="CHEBI:30879"/>
        <dbReference type="ChEBI" id="CHEBI:43474"/>
        <dbReference type="ChEBI" id="CHEBI:67140"/>
        <dbReference type="EC" id="3.1.3.2"/>
    </reaction>
</comment>
<keyword evidence="8" id="KW-1185">Reference proteome</keyword>
<dbReference type="InterPro" id="IPR004843">
    <property type="entry name" value="Calcineurin-like_PHP"/>
</dbReference>
<protein>
    <recommendedName>
        <fullName evidence="3">Purple acid phosphatase</fullName>
        <ecNumber evidence="3">3.1.3.2</ecNumber>
    </recommendedName>
</protein>
<feature type="domain" description="Purple acid phosphatase N-terminal" evidence="6">
    <location>
        <begin position="24"/>
        <end position="120"/>
    </location>
</feature>
<dbReference type="SUPFAM" id="SSF49363">
    <property type="entry name" value="Purple acid phosphatase, N-terminal domain"/>
    <property type="match status" value="1"/>
</dbReference>
<evidence type="ECO:0000259" key="4">
    <source>
        <dbReference type="Pfam" id="PF00149"/>
    </source>
</evidence>
<evidence type="ECO:0000256" key="3">
    <source>
        <dbReference type="RuleBase" id="RU361203"/>
    </source>
</evidence>
<feature type="domain" description="Purple acid phosphatase C-terminal" evidence="5">
    <location>
        <begin position="357"/>
        <end position="418"/>
    </location>
</feature>
<keyword evidence="3" id="KW-0378">Hydrolase</keyword>
<accession>A0A9W7C9W1</accession>
<feature type="domain" description="Calcineurin-like phosphoesterase" evidence="4">
    <location>
        <begin position="149"/>
        <end position="337"/>
    </location>
</feature>
<evidence type="ECO:0000259" key="5">
    <source>
        <dbReference type="Pfam" id="PF14008"/>
    </source>
</evidence>
<dbReference type="Pfam" id="PF00149">
    <property type="entry name" value="Metallophos"/>
    <property type="match status" value="1"/>
</dbReference>
<evidence type="ECO:0000259" key="6">
    <source>
        <dbReference type="Pfam" id="PF16656"/>
    </source>
</evidence>
<evidence type="ECO:0000256" key="2">
    <source>
        <dbReference type="ARBA" id="ARBA00023180"/>
    </source>
</evidence>
<dbReference type="CDD" id="cd00839">
    <property type="entry name" value="MPP_PAPs"/>
    <property type="match status" value="1"/>
</dbReference>
<dbReference type="EC" id="3.1.3.2" evidence="3"/>
<evidence type="ECO:0000256" key="1">
    <source>
        <dbReference type="ARBA" id="ARBA00022729"/>
    </source>
</evidence>
<dbReference type="AlphaFoldDB" id="A0A9W7C9W1"/>
<feature type="signal peptide" evidence="3">
    <location>
        <begin position="1"/>
        <end position="17"/>
    </location>
</feature>
<dbReference type="PROSITE" id="PS51257">
    <property type="entry name" value="PROKAR_LIPOPROTEIN"/>
    <property type="match status" value="1"/>
</dbReference>
<dbReference type="Gene3D" id="2.60.40.380">
    <property type="entry name" value="Purple acid phosphatase-like, N-terminal"/>
    <property type="match status" value="1"/>
</dbReference>
<dbReference type="Pfam" id="PF14008">
    <property type="entry name" value="Metallophos_C"/>
    <property type="match status" value="1"/>
</dbReference>
<evidence type="ECO:0000313" key="8">
    <source>
        <dbReference type="Proteomes" id="UP001165122"/>
    </source>
</evidence>
<dbReference type="InterPro" id="IPR008963">
    <property type="entry name" value="Purple_acid_Pase-like_N"/>
</dbReference>
<comment type="caution">
    <text evidence="7">The sequence shown here is derived from an EMBL/GenBank/DDBJ whole genome shotgun (WGS) entry which is preliminary data.</text>
</comment>
<keyword evidence="1 3" id="KW-0732">Signal</keyword>
<keyword evidence="2" id="KW-0325">Glycoprotein</keyword>
<dbReference type="PANTHER" id="PTHR45867:SF3">
    <property type="entry name" value="ACID PHOSPHATASE TYPE 7"/>
    <property type="match status" value="1"/>
</dbReference>
<feature type="chain" id="PRO_5041011506" description="Purple acid phosphatase" evidence="3">
    <location>
        <begin position="18"/>
        <end position="436"/>
    </location>
</feature>
<dbReference type="Gene3D" id="3.60.21.10">
    <property type="match status" value="1"/>
</dbReference>
<dbReference type="GO" id="GO:0046872">
    <property type="term" value="F:metal ion binding"/>
    <property type="evidence" value="ECO:0007669"/>
    <property type="project" value="InterPro"/>
</dbReference>
<dbReference type="InterPro" id="IPR029052">
    <property type="entry name" value="Metallo-depent_PP-like"/>
</dbReference>
<dbReference type="GO" id="GO:0003993">
    <property type="term" value="F:acid phosphatase activity"/>
    <property type="evidence" value="ECO:0007669"/>
    <property type="project" value="UniProtKB-EC"/>
</dbReference>
<dbReference type="InterPro" id="IPR015914">
    <property type="entry name" value="PAPs_N"/>
</dbReference>
<dbReference type="EMBL" id="BRXW01000042">
    <property type="protein sequence ID" value="GMI02316.1"/>
    <property type="molecule type" value="Genomic_DNA"/>
</dbReference>
<dbReference type="SUPFAM" id="SSF56300">
    <property type="entry name" value="Metallo-dependent phosphatases"/>
    <property type="match status" value="1"/>
</dbReference>
<dbReference type="Proteomes" id="UP001165122">
    <property type="component" value="Unassembled WGS sequence"/>
</dbReference>
<dbReference type="InterPro" id="IPR025733">
    <property type="entry name" value="PAPs_C"/>
</dbReference>
<comment type="similarity">
    <text evidence="3">Belongs to the metallophosphoesterase superfamily. Purple acid phosphatase family.</text>
</comment>
<proteinExistence type="inferred from homology"/>
<sequence>MKFTFLAASILTALACADYEIYQPEQIHLALRQDASEMSVQWSAAHGDDVQIGSTVMWGLSENELTEKAEGDSSLFVDGGDESYTQTHHIAVMSDLTPSTKYYYKVGDTLQGWSDIMHFTSAPSTHAKLDEPKVFGIWGDMGSTNAQILHSVTTEVQEGKFDMILHVGDFAYNMDNDNGRNGDVFMKNIQPMSSHVPYMVDVGNHEVAYDFSHYTERFRNMPSNSIDTPTVTSGNGEAPNNWFYSHDFGNVHFVAISTEIYFDYPDMVKAQEAFVDADLAAVDRTKTPWVIVHGHRPLYCSCDADCDDSAKTVRDGMEEIFYKYGVDMYICGHEHNYERMYDVYKNETTQSTINPPATTYVVTGDAGGPEDHESFELPQPDRTAFRTDAFGYSRMTVYNETHLFWEQVECDTDDNVQDTVIDSTWLVVEEHGPFGK</sequence>
<gene>
    <name evidence="7" type="ORF">TrLO_g7411</name>
</gene>
<name>A0A9W7C9W1_9STRA</name>
<dbReference type="Pfam" id="PF16656">
    <property type="entry name" value="Pur_ac_phosph_N"/>
    <property type="match status" value="1"/>
</dbReference>
<reference evidence="8" key="1">
    <citation type="journal article" date="2023" name="Commun. Biol.">
        <title>Genome analysis of Parmales, the sister group of diatoms, reveals the evolutionary specialization of diatoms from phago-mixotrophs to photoautotrophs.</title>
        <authorList>
            <person name="Ban H."/>
            <person name="Sato S."/>
            <person name="Yoshikawa S."/>
            <person name="Yamada K."/>
            <person name="Nakamura Y."/>
            <person name="Ichinomiya M."/>
            <person name="Sato N."/>
            <person name="Blanc-Mathieu R."/>
            <person name="Endo H."/>
            <person name="Kuwata A."/>
            <person name="Ogata H."/>
        </authorList>
    </citation>
    <scope>NUCLEOTIDE SEQUENCE [LARGE SCALE GENOMIC DNA]</scope>
    <source>
        <strain evidence="8">NIES 3700</strain>
    </source>
</reference>
<dbReference type="OrthoDB" id="45007at2759"/>
<organism evidence="7 8">
    <name type="scientific">Triparma laevis f. longispina</name>
    <dbReference type="NCBI Taxonomy" id="1714387"/>
    <lineage>
        <taxon>Eukaryota</taxon>
        <taxon>Sar</taxon>
        <taxon>Stramenopiles</taxon>
        <taxon>Ochrophyta</taxon>
        <taxon>Bolidophyceae</taxon>
        <taxon>Parmales</taxon>
        <taxon>Triparmaceae</taxon>
        <taxon>Triparma</taxon>
    </lineage>
</organism>
<dbReference type="InterPro" id="IPR041792">
    <property type="entry name" value="MPP_PAP"/>
</dbReference>
<evidence type="ECO:0000313" key="7">
    <source>
        <dbReference type="EMBL" id="GMI02316.1"/>
    </source>
</evidence>
<dbReference type="PANTHER" id="PTHR45867">
    <property type="entry name" value="PURPLE ACID PHOSPHATASE"/>
    <property type="match status" value="1"/>
</dbReference>